<keyword evidence="2" id="KW-1185">Reference proteome</keyword>
<reference evidence="1" key="1">
    <citation type="submission" date="2022-06" db="EMBL/GenBank/DDBJ databases">
        <authorList>
            <person name="Ping M."/>
        </authorList>
    </citation>
    <scope>NUCLEOTIDE SEQUENCE</scope>
    <source>
        <strain evidence="1">JCM11759T</strain>
    </source>
</reference>
<sequence>MTAHWPQHTITVPMLTHLHEGGPGTLITAQGGMAPYRVQRPGEVDLNTPWLIIAYGHGDLRLDLIEHDDWDRVAARATRTAAKAHHRLFFQPPPPLARAVRRDLTRHGLVLDHRPEASRTEDDGYRWDDHLTWADNPRLTFTMTYIQRHRDSLLINLAMYDRDRYVTSWPERITTTSGVPFCVREAPDRARRRLELYP</sequence>
<evidence type="ECO:0000313" key="2">
    <source>
        <dbReference type="Proteomes" id="UP001055940"/>
    </source>
</evidence>
<proteinExistence type="predicted"/>
<name>A0ABY5DC79_9ACTN</name>
<dbReference type="RefSeq" id="WP_254419760.1">
    <property type="nucleotide sequence ID" value="NZ_BAAAJB010000038.1"/>
</dbReference>
<protein>
    <submittedName>
        <fullName evidence="1">Uncharacterized protein</fullName>
    </submittedName>
</protein>
<accession>A0ABY5DC79</accession>
<organism evidence="1 2">
    <name type="scientific">Nocardiopsis exhalans</name>
    <dbReference type="NCBI Taxonomy" id="163604"/>
    <lineage>
        <taxon>Bacteria</taxon>
        <taxon>Bacillati</taxon>
        <taxon>Actinomycetota</taxon>
        <taxon>Actinomycetes</taxon>
        <taxon>Streptosporangiales</taxon>
        <taxon>Nocardiopsidaceae</taxon>
        <taxon>Nocardiopsis</taxon>
    </lineage>
</organism>
<dbReference type="Proteomes" id="UP001055940">
    <property type="component" value="Chromosome"/>
</dbReference>
<dbReference type="EMBL" id="CP099837">
    <property type="protein sequence ID" value="USY20727.1"/>
    <property type="molecule type" value="Genomic_DNA"/>
</dbReference>
<gene>
    <name evidence="1" type="ORF">NE857_03455</name>
</gene>
<evidence type="ECO:0000313" key="1">
    <source>
        <dbReference type="EMBL" id="USY20727.1"/>
    </source>
</evidence>